<accession>A0A840EU47</accession>
<feature type="transmembrane region" description="Helical" evidence="1">
    <location>
        <begin position="37"/>
        <end position="54"/>
    </location>
</feature>
<keyword evidence="1" id="KW-1133">Transmembrane helix</keyword>
<evidence type="ECO:0000313" key="3">
    <source>
        <dbReference type="Proteomes" id="UP000553034"/>
    </source>
</evidence>
<name>A0A840EU47_9FLAO</name>
<feature type="transmembrane region" description="Helical" evidence="1">
    <location>
        <begin position="358"/>
        <end position="377"/>
    </location>
</feature>
<dbReference type="EMBL" id="JACIFO010000002">
    <property type="protein sequence ID" value="MBB4118417.1"/>
    <property type="molecule type" value="Genomic_DNA"/>
</dbReference>
<evidence type="ECO:0000313" key="2">
    <source>
        <dbReference type="EMBL" id="MBB4118417.1"/>
    </source>
</evidence>
<feature type="transmembrane region" description="Helical" evidence="1">
    <location>
        <begin position="197"/>
        <end position="223"/>
    </location>
</feature>
<dbReference type="RefSeq" id="WP_183476474.1">
    <property type="nucleotide sequence ID" value="NZ_JACIFO010000002.1"/>
</dbReference>
<feature type="transmembrane region" description="Helical" evidence="1">
    <location>
        <begin position="91"/>
        <end position="107"/>
    </location>
</feature>
<feature type="transmembrane region" description="Helical" evidence="1">
    <location>
        <begin position="325"/>
        <end position="346"/>
    </location>
</feature>
<proteinExistence type="predicted"/>
<feature type="transmembrane region" description="Helical" evidence="1">
    <location>
        <begin position="229"/>
        <end position="246"/>
    </location>
</feature>
<gene>
    <name evidence="2" type="ORF">GGR32_000691</name>
</gene>
<keyword evidence="1" id="KW-0812">Transmembrane</keyword>
<dbReference type="Proteomes" id="UP000553034">
    <property type="component" value="Unassembled WGS sequence"/>
</dbReference>
<keyword evidence="1" id="KW-0472">Membrane</keyword>
<protein>
    <recommendedName>
        <fullName evidence="4">O-antigen ligase-like membrane protein</fullName>
    </recommendedName>
</protein>
<evidence type="ECO:0000256" key="1">
    <source>
        <dbReference type="SAM" id="Phobius"/>
    </source>
</evidence>
<evidence type="ECO:0008006" key="4">
    <source>
        <dbReference type="Google" id="ProtNLM"/>
    </source>
</evidence>
<organism evidence="2 3">
    <name type="scientific">Mesonia hippocampi</name>
    <dbReference type="NCBI Taxonomy" id="1628250"/>
    <lineage>
        <taxon>Bacteria</taxon>
        <taxon>Pseudomonadati</taxon>
        <taxon>Bacteroidota</taxon>
        <taxon>Flavobacteriia</taxon>
        <taxon>Flavobacteriales</taxon>
        <taxon>Flavobacteriaceae</taxon>
        <taxon>Mesonia</taxon>
    </lineage>
</organism>
<feature type="transmembrane region" description="Helical" evidence="1">
    <location>
        <begin position="383"/>
        <end position="399"/>
    </location>
</feature>
<feature type="transmembrane region" description="Helical" evidence="1">
    <location>
        <begin position="66"/>
        <end position="85"/>
    </location>
</feature>
<keyword evidence="3" id="KW-1185">Reference proteome</keyword>
<feature type="transmembrane region" description="Helical" evidence="1">
    <location>
        <begin position="114"/>
        <end position="136"/>
    </location>
</feature>
<reference evidence="2 3" key="1">
    <citation type="submission" date="2020-08" db="EMBL/GenBank/DDBJ databases">
        <title>Genomic Encyclopedia of Type Strains, Phase IV (KMG-IV): sequencing the most valuable type-strain genomes for metagenomic binning, comparative biology and taxonomic classification.</title>
        <authorList>
            <person name="Goeker M."/>
        </authorList>
    </citation>
    <scope>NUCLEOTIDE SEQUENCE [LARGE SCALE GENOMIC DNA]</scope>
    <source>
        <strain evidence="2 3">DSM 29568</strain>
    </source>
</reference>
<comment type="caution">
    <text evidence="2">The sequence shown here is derived from an EMBL/GenBank/DDBJ whole genome shotgun (WGS) entry which is preliminary data.</text>
</comment>
<sequence length="405" mass="46378">MKLSLAIHKSKIEDAFLLFPLVLVFLSEIFHFIAPQLGVGVKFLALLLMLIFSVTKGKFNIISVQLFLIVLPILVIHLFLSFSFRAGLEELIRYLFPVVIIFYSFTLRHKFKLIFKFFIAFLLINIVAQVFHYILWQKGVVLWFFDIHDNGYYTAPTVNGFLRATGIMGFFSLFGFLCLLMFFLVETFYKGKFKVLLMLLAVVGLFASISYKGIITFFILIFILSKKKLQIVSAFLLMTVIFIVSFPEKAYEFIEGAKLRTELYISEGTSARSESYRVMLEHTGLLLGEGLGSFGGPASVTHKSPFYGEVNFNWYGLELATTDTYFPHLFVEIGLLGALAYLLFLLSPLFRKKITIPALRILCIIYFALFFDAAFSYSLNNTGYLVVALIWVFPVIYYTQKHENV</sequence>
<feature type="transmembrane region" description="Helical" evidence="1">
    <location>
        <begin position="161"/>
        <end position="185"/>
    </location>
</feature>
<dbReference type="AlphaFoldDB" id="A0A840EU47"/>